<dbReference type="InterPro" id="IPR027417">
    <property type="entry name" value="P-loop_NTPase"/>
</dbReference>
<organism evidence="6 7">
    <name type="scientific">Candidatus Scatomorpha pullistercoris</name>
    <dbReference type="NCBI Taxonomy" id="2840929"/>
    <lineage>
        <taxon>Bacteria</taxon>
        <taxon>Bacillati</taxon>
        <taxon>Bacillota</taxon>
        <taxon>Clostridia</taxon>
        <taxon>Eubacteriales</taxon>
        <taxon>Candidatus Scatomorpha</taxon>
    </lineage>
</organism>
<gene>
    <name evidence="6" type="ORF">IAD42_03470</name>
</gene>
<dbReference type="PANTHER" id="PTHR42734">
    <property type="entry name" value="METAL TRANSPORT SYSTEM ATP-BINDING PROTEIN TM_0124-RELATED"/>
    <property type="match status" value="1"/>
</dbReference>
<dbReference type="InterPro" id="IPR017871">
    <property type="entry name" value="ABC_transporter-like_CS"/>
</dbReference>
<dbReference type="SUPFAM" id="SSF52540">
    <property type="entry name" value="P-loop containing nucleoside triphosphate hydrolases"/>
    <property type="match status" value="1"/>
</dbReference>
<proteinExistence type="inferred from homology"/>
<evidence type="ECO:0000256" key="1">
    <source>
        <dbReference type="ARBA" id="ARBA00005417"/>
    </source>
</evidence>
<comment type="caution">
    <text evidence="6">The sequence shown here is derived from an EMBL/GenBank/DDBJ whole genome shotgun (WGS) entry which is preliminary data.</text>
</comment>
<evidence type="ECO:0000259" key="5">
    <source>
        <dbReference type="PROSITE" id="PS50893"/>
    </source>
</evidence>
<dbReference type="GO" id="GO:0016887">
    <property type="term" value="F:ATP hydrolysis activity"/>
    <property type="evidence" value="ECO:0007669"/>
    <property type="project" value="InterPro"/>
</dbReference>
<keyword evidence="4 6" id="KW-0067">ATP-binding</keyword>
<accession>A0A9D1K9A1</accession>
<sequence>MALISCKDLSFAYGGDTVLRGVSFEVNPGDYLCVVGENGSGKSTLMKGLLGLKEPDTGTIEYGDGLKRCEIGYLPQQTALQKDFPASVFEVVLSGRLNSLGRRFFYSKEDRQEAERNLERMGMLEYKKRCYQELSGGQQQRVLLARALCATTKLLILDEPVAGLDPVATGEMYNLLKLINLCDGVTVIMVSHDVAAAERYATHILQLGHSQLYFGTVAGYRGSEAERRLKGGGCK</sequence>
<dbReference type="CDD" id="cd03235">
    <property type="entry name" value="ABC_Metallic_Cations"/>
    <property type="match status" value="1"/>
</dbReference>
<dbReference type="Pfam" id="PF00005">
    <property type="entry name" value="ABC_tran"/>
    <property type="match status" value="1"/>
</dbReference>
<feature type="domain" description="ABC transporter" evidence="5">
    <location>
        <begin position="4"/>
        <end position="234"/>
    </location>
</feature>
<evidence type="ECO:0000313" key="6">
    <source>
        <dbReference type="EMBL" id="HIS97017.1"/>
    </source>
</evidence>
<dbReference type="EMBL" id="DVJS01000080">
    <property type="protein sequence ID" value="HIS97017.1"/>
    <property type="molecule type" value="Genomic_DNA"/>
</dbReference>
<evidence type="ECO:0000313" key="7">
    <source>
        <dbReference type="Proteomes" id="UP000886876"/>
    </source>
</evidence>
<evidence type="ECO:0000256" key="4">
    <source>
        <dbReference type="ARBA" id="ARBA00022840"/>
    </source>
</evidence>
<dbReference type="SMART" id="SM00382">
    <property type="entry name" value="AAA"/>
    <property type="match status" value="1"/>
</dbReference>
<dbReference type="PROSITE" id="PS00211">
    <property type="entry name" value="ABC_TRANSPORTER_1"/>
    <property type="match status" value="1"/>
</dbReference>
<reference evidence="6" key="2">
    <citation type="journal article" date="2021" name="PeerJ">
        <title>Extensive microbial diversity within the chicken gut microbiome revealed by metagenomics and culture.</title>
        <authorList>
            <person name="Gilroy R."/>
            <person name="Ravi A."/>
            <person name="Getino M."/>
            <person name="Pursley I."/>
            <person name="Horton D.L."/>
            <person name="Alikhan N.F."/>
            <person name="Baker D."/>
            <person name="Gharbi K."/>
            <person name="Hall N."/>
            <person name="Watson M."/>
            <person name="Adriaenssens E.M."/>
            <person name="Foster-Nyarko E."/>
            <person name="Jarju S."/>
            <person name="Secka A."/>
            <person name="Antonio M."/>
            <person name="Oren A."/>
            <person name="Chaudhuri R.R."/>
            <person name="La Ragione R."/>
            <person name="Hildebrand F."/>
            <person name="Pallen M.J."/>
        </authorList>
    </citation>
    <scope>NUCLEOTIDE SEQUENCE</scope>
    <source>
        <strain evidence="6">ChiHecec3B27-6122</strain>
    </source>
</reference>
<dbReference type="PROSITE" id="PS50893">
    <property type="entry name" value="ABC_TRANSPORTER_2"/>
    <property type="match status" value="1"/>
</dbReference>
<name>A0A9D1K9A1_9FIRM</name>
<dbReference type="PANTHER" id="PTHR42734:SF17">
    <property type="entry name" value="METAL TRANSPORT SYSTEM ATP-BINDING PROTEIN TM_0124-RELATED"/>
    <property type="match status" value="1"/>
</dbReference>
<dbReference type="InterPro" id="IPR003439">
    <property type="entry name" value="ABC_transporter-like_ATP-bd"/>
</dbReference>
<dbReference type="InterPro" id="IPR050153">
    <property type="entry name" value="Metal_Ion_Import_ABC"/>
</dbReference>
<keyword evidence="3" id="KW-0547">Nucleotide-binding</keyword>
<comment type="similarity">
    <text evidence="1">Belongs to the ABC transporter superfamily.</text>
</comment>
<dbReference type="Gene3D" id="3.40.50.300">
    <property type="entry name" value="P-loop containing nucleotide triphosphate hydrolases"/>
    <property type="match status" value="1"/>
</dbReference>
<dbReference type="AlphaFoldDB" id="A0A9D1K9A1"/>
<dbReference type="Proteomes" id="UP000886876">
    <property type="component" value="Unassembled WGS sequence"/>
</dbReference>
<keyword evidence="2" id="KW-0813">Transport</keyword>
<evidence type="ECO:0000256" key="3">
    <source>
        <dbReference type="ARBA" id="ARBA00022741"/>
    </source>
</evidence>
<dbReference type="GO" id="GO:0005524">
    <property type="term" value="F:ATP binding"/>
    <property type="evidence" value="ECO:0007669"/>
    <property type="project" value="UniProtKB-KW"/>
</dbReference>
<protein>
    <submittedName>
        <fullName evidence="6">Metal ABC transporter ATP-binding protein</fullName>
    </submittedName>
</protein>
<evidence type="ECO:0000256" key="2">
    <source>
        <dbReference type="ARBA" id="ARBA00022448"/>
    </source>
</evidence>
<dbReference type="InterPro" id="IPR003593">
    <property type="entry name" value="AAA+_ATPase"/>
</dbReference>
<reference evidence="6" key="1">
    <citation type="submission" date="2020-10" db="EMBL/GenBank/DDBJ databases">
        <authorList>
            <person name="Gilroy R."/>
        </authorList>
    </citation>
    <scope>NUCLEOTIDE SEQUENCE</scope>
    <source>
        <strain evidence="6">ChiHecec3B27-6122</strain>
    </source>
</reference>